<evidence type="ECO:0000256" key="3">
    <source>
        <dbReference type="ARBA" id="ARBA00022801"/>
    </source>
</evidence>
<feature type="active site" description="Charge relay system" evidence="5">
    <location>
        <position position="206"/>
    </location>
</feature>
<dbReference type="PROSITE" id="PS00136">
    <property type="entry name" value="SUBTILASE_ASP"/>
    <property type="match status" value="1"/>
</dbReference>
<dbReference type="Proteomes" id="UP000247523">
    <property type="component" value="Unassembled WGS sequence"/>
</dbReference>
<dbReference type="EMBL" id="QICS01000003">
    <property type="protein sequence ID" value="PXV91683.1"/>
    <property type="molecule type" value="Genomic_DNA"/>
</dbReference>
<protein>
    <submittedName>
        <fullName evidence="7">Subtilisin family serine protease</fullName>
    </submittedName>
</protein>
<proteinExistence type="inferred from homology"/>
<dbReference type="PROSITE" id="PS51173">
    <property type="entry name" value="CBM2"/>
    <property type="match status" value="2"/>
</dbReference>
<dbReference type="SUPFAM" id="SSF49384">
    <property type="entry name" value="Carbohydrate-binding domain"/>
    <property type="match status" value="2"/>
</dbReference>
<dbReference type="GO" id="GO:0030247">
    <property type="term" value="F:polysaccharide binding"/>
    <property type="evidence" value="ECO:0007669"/>
    <property type="project" value="UniProtKB-UniRule"/>
</dbReference>
<dbReference type="PANTHER" id="PTHR43806:SF11">
    <property type="entry name" value="CEREVISIN-RELATED"/>
    <property type="match status" value="1"/>
</dbReference>
<accession>A0A318ENI1</accession>
<dbReference type="InterPro" id="IPR036852">
    <property type="entry name" value="Peptidase_S8/S53_dom_sf"/>
</dbReference>
<keyword evidence="3 5" id="KW-0378">Hydrolase</keyword>
<dbReference type="InterPro" id="IPR008965">
    <property type="entry name" value="CBM2/CBM3_carb-bd_dom_sf"/>
</dbReference>
<dbReference type="InterPro" id="IPR001919">
    <property type="entry name" value="CBD2"/>
</dbReference>
<dbReference type="InterPro" id="IPR023827">
    <property type="entry name" value="Peptidase_S8_Asp-AS"/>
</dbReference>
<feature type="active site" description="Charge relay system" evidence="5">
    <location>
        <position position="171"/>
    </location>
</feature>
<dbReference type="SUPFAM" id="SSF52743">
    <property type="entry name" value="Subtilisin-like"/>
    <property type="match status" value="1"/>
</dbReference>
<dbReference type="Gene3D" id="3.40.50.200">
    <property type="entry name" value="Peptidase S8/S53 domain"/>
    <property type="match status" value="1"/>
</dbReference>
<keyword evidence="4 5" id="KW-0720">Serine protease</keyword>
<dbReference type="PRINTS" id="PR00723">
    <property type="entry name" value="SUBTILISIN"/>
</dbReference>
<reference evidence="7 8" key="1">
    <citation type="submission" date="2018-05" db="EMBL/GenBank/DDBJ databases">
        <title>Genomic Encyclopedia of Type Strains, Phase IV (KMG-IV): sequencing the most valuable type-strain genomes for metagenomic binning, comparative biology and taxonomic classification.</title>
        <authorList>
            <person name="Goeker M."/>
        </authorList>
    </citation>
    <scope>NUCLEOTIDE SEQUENCE [LARGE SCALE GENOMIC DNA]</scope>
    <source>
        <strain evidence="7 8">DSM 28816</strain>
    </source>
</reference>
<dbReference type="PROSITE" id="PS51892">
    <property type="entry name" value="SUBTILASE"/>
    <property type="match status" value="1"/>
</dbReference>
<dbReference type="AlphaFoldDB" id="A0A318ENI1"/>
<keyword evidence="2 5" id="KW-0645">Protease</keyword>
<dbReference type="InterPro" id="IPR000209">
    <property type="entry name" value="Peptidase_S8/S53_dom"/>
</dbReference>
<dbReference type="Pfam" id="PF00553">
    <property type="entry name" value="CBM_2"/>
    <property type="match status" value="2"/>
</dbReference>
<dbReference type="GO" id="GO:0006508">
    <property type="term" value="P:proteolysis"/>
    <property type="evidence" value="ECO:0007669"/>
    <property type="project" value="UniProtKB-KW"/>
</dbReference>
<dbReference type="SMART" id="SM00637">
    <property type="entry name" value="CBD_II"/>
    <property type="match status" value="2"/>
</dbReference>
<comment type="similarity">
    <text evidence="1 5">Belongs to the peptidase S8 family.</text>
</comment>
<dbReference type="Pfam" id="PF00082">
    <property type="entry name" value="Peptidase_S8"/>
    <property type="match status" value="1"/>
</dbReference>
<evidence type="ECO:0000259" key="6">
    <source>
        <dbReference type="PROSITE" id="PS51173"/>
    </source>
</evidence>
<evidence type="ECO:0000256" key="2">
    <source>
        <dbReference type="ARBA" id="ARBA00022670"/>
    </source>
</evidence>
<evidence type="ECO:0000256" key="4">
    <source>
        <dbReference type="ARBA" id="ARBA00022825"/>
    </source>
</evidence>
<dbReference type="InterPro" id="IPR015500">
    <property type="entry name" value="Peptidase_S8_subtilisin-rel"/>
</dbReference>
<dbReference type="GO" id="GO:0005975">
    <property type="term" value="P:carbohydrate metabolic process"/>
    <property type="evidence" value="ECO:0007669"/>
    <property type="project" value="InterPro"/>
</dbReference>
<dbReference type="GO" id="GO:0004553">
    <property type="term" value="F:hydrolase activity, hydrolyzing O-glycosyl compounds"/>
    <property type="evidence" value="ECO:0007669"/>
    <property type="project" value="InterPro"/>
</dbReference>
<feature type="domain" description="CBM2" evidence="6">
    <location>
        <begin position="574"/>
        <end position="681"/>
    </location>
</feature>
<evidence type="ECO:0000256" key="1">
    <source>
        <dbReference type="ARBA" id="ARBA00011073"/>
    </source>
</evidence>
<evidence type="ECO:0000256" key="5">
    <source>
        <dbReference type="PROSITE-ProRule" id="PRU01240"/>
    </source>
</evidence>
<dbReference type="RefSeq" id="WP_110290821.1">
    <property type="nucleotide sequence ID" value="NZ_QICS01000003.1"/>
</dbReference>
<gene>
    <name evidence="7" type="ORF">C8E03_103244</name>
</gene>
<dbReference type="InterPro" id="IPR012291">
    <property type="entry name" value="CBM2_carb-bd_dom_sf"/>
</dbReference>
<feature type="active site" description="Charge relay system" evidence="5">
    <location>
        <position position="391"/>
    </location>
</feature>
<sequence>MKMKLHPIKIITAILVIFLLNNIVDMTEVCAAEDNKNEMDILLVENIDIQEVSSLIQKLDSDINITEYEEVNLIHVEYPNTITSSEIANNENIKKYIEISGFLPEIVVDPIDLGSISSDSISVENEELDSASSVTNEQIFKRLSWHVNEVTGDGKSLELSSGNNTKIAIIDSGVDYNHPYLKGKINLKNAKSYVDSDSSILDYNTHGTMITGIIAQLAPDATITPYKVLDASSGESLWTINALIDAVNDGNDIINMSLGTYKYTNKENEKLIINAYKRALRFARNNNVLVVASAGNYSLDLDSQYEVNNILHLPGGVSDVYTVSAVSNKKLASYSNHGYSVDYCAPGGDLVYENGYLDITACMYVLYPTYIDNGLATIGIPQGYTFSYGTSLSTAIVSAGLADILSYCKDNYKFYKVSDVENILKAGANDLGEKGKDSLYGIGEIDVYSSLQQADDLILGSIEKDSDTTYTYHNDTMSLRYSITSEYENNYQVEIAVTNTTKETIHNWEIVYNTDDVIESIWNGKASQADGYTVVKNNGYNQDIKSGETVIFGYIAVKEDEINIPNEFNFTNYYSITPANYEINYRIDNQWDNGYIASIIITNTSDVIIEDWKLDFEFEENIDTLWGANILNHDDNQYTIINNPSNYNILPGESVTFSFTVTNTKGEQEPGYFELLSTVTE</sequence>
<dbReference type="InterPro" id="IPR050131">
    <property type="entry name" value="Peptidase_S8_subtilisin-like"/>
</dbReference>
<evidence type="ECO:0000313" key="7">
    <source>
        <dbReference type="EMBL" id="PXV91683.1"/>
    </source>
</evidence>
<dbReference type="PANTHER" id="PTHR43806">
    <property type="entry name" value="PEPTIDASE S8"/>
    <property type="match status" value="1"/>
</dbReference>
<feature type="domain" description="CBM2" evidence="6">
    <location>
        <begin position="468"/>
        <end position="580"/>
    </location>
</feature>
<organism evidence="7 8">
    <name type="scientific">Lachnotalea glycerini</name>
    <dbReference type="NCBI Taxonomy" id="1763509"/>
    <lineage>
        <taxon>Bacteria</taxon>
        <taxon>Bacillati</taxon>
        <taxon>Bacillota</taxon>
        <taxon>Clostridia</taxon>
        <taxon>Lachnospirales</taxon>
        <taxon>Lachnospiraceae</taxon>
        <taxon>Lachnotalea</taxon>
    </lineage>
</organism>
<comment type="caution">
    <text evidence="7">The sequence shown here is derived from an EMBL/GenBank/DDBJ whole genome shotgun (WGS) entry which is preliminary data.</text>
</comment>
<evidence type="ECO:0000313" key="8">
    <source>
        <dbReference type="Proteomes" id="UP000247523"/>
    </source>
</evidence>
<dbReference type="Gene3D" id="2.60.40.290">
    <property type="match status" value="2"/>
</dbReference>
<name>A0A318ENI1_9FIRM</name>
<dbReference type="GO" id="GO:0004252">
    <property type="term" value="F:serine-type endopeptidase activity"/>
    <property type="evidence" value="ECO:0007669"/>
    <property type="project" value="UniProtKB-UniRule"/>
</dbReference>